<protein>
    <submittedName>
        <fullName evidence="2">Maleylpyruvate isomerase family mycothiol-dependent enzyme</fullName>
    </submittedName>
</protein>
<keyword evidence="2" id="KW-0670">Pyruvate</keyword>
<keyword evidence="3" id="KW-1185">Reference proteome</keyword>
<dbReference type="AlphaFoldDB" id="A0A4Q5J8B3"/>
<dbReference type="Pfam" id="PF11716">
    <property type="entry name" value="MDMPI_N"/>
    <property type="match status" value="1"/>
</dbReference>
<feature type="domain" description="Mycothiol-dependent maleylpyruvate isomerase metal-binding" evidence="1">
    <location>
        <begin position="14"/>
        <end position="59"/>
    </location>
</feature>
<evidence type="ECO:0000259" key="1">
    <source>
        <dbReference type="Pfam" id="PF11716"/>
    </source>
</evidence>
<accession>A0A4Q5J8B3</accession>
<keyword evidence="2" id="KW-0413">Isomerase</keyword>
<dbReference type="RefSeq" id="WP_129986002.1">
    <property type="nucleotide sequence ID" value="NZ_SDPU01000013.1"/>
</dbReference>
<dbReference type="GO" id="GO:0046872">
    <property type="term" value="F:metal ion binding"/>
    <property type="evidence" value="ECO:0007669"/>
    <property type="project" value="InterPro"/>
</dbReference>
<dbReference type="EMBL" id="SDPU01000013">
    <property type="protein sequence ID" value="RYU13915.1"/>
    <property type="molecule type" value="Genomic_DNA"/>
</dbReference>
<dbReference type="Gene3D" id="1.20.120.450">
    <property type="entry name" value="dinb family like domain"/>
    <property type="match status" value="1"/>
</dbReference>
<organism evidence="2 3">
    <name type="scientific">Nocardioides iriomotensis</name>
    <dbReference type="NCBI Taxonomy" id="715784"/>
    <lineage>
        <taxon>Bacteria</taxon>
        <taxon>Bacillati</taxon>
        <taxon>Actinomycetota</taxon>
        <taxon>Actinomycetes</taxon>
        <taxon>Propionibacteriales</taxon>
        <taxon>Nocardioidaceae</taxon>
        <taxon>Nocardioides</taxon>
    </lineage>
</organism>
<dbReference type="InterPro" id="IPR017517">
    <property type="entry name" value="Maleyloyr_isom"/>
</dbReference>
<comment type="caution">
    <text evidence="2">The sequence shown here is derived from an EMBL/GenBank/DDBJ whole genome shotgun (WGS) entry which is preliminary data.</text>
</comment>
<dbReference type="Proteomes" id="UP000291189">
    <property type="component" value="Unassembled WGS sequence"/>
</dbReference>
<dbReference type="NCBIfam" id="TIGR03083">
    <property type="entry name" value="maleylpyruvate isomerase family mycothiol-dependent enzyme"/>
    <property type="match status" value="1"/>
</dbReference>
<proteinExistence type="predicted"/>
<gene>
    <name evidence="2" type="ORF">ETU37_05165</name>
</gene>
<dbReference type="GO" id="GO:0016853">
    <property type="term" value="F:isomerase activity"/>
    <property type="evidence" value="ECO:0007669"/>
    <property type="project" value="UniProtKB-KW"/>
</dbReference>
<reference evidence="2 3" key="1">
    <citation type="submission" date="2019-01" db="EMBL/GenBank/DDBJ databases">
        <title>Nocardioides guangzhouensis sp. nov., an actinobacterium isolated from soil.</title>
        <authorList>
            <person name="Fu Y."/>
            <person name="Cai Y."/>
            <person name="Lin Z."/>
            <person name="Chen P."/>
        </authorList>
    </citation>
    <scope>NUCLEOTIDE SEQUENCE [LARGE SCALE GENOMIC DNA]</scope>
    <source>
        <strain evidence="2 3">NBRC 105384</strain>
    </source>
</reference>
<name>A0A4Q5J8B3_9ACTN</name>
<dbReference type="OrthoDB" id="5178565at2"/>
<dbReference type="InterPro" id="IPR034660">
    <property type="entry name" value="DinB/YfiT-like"/>
</dbReference>
<dbReference type="SUPFAM" id="SSF109854">
    <property type="entry name" value="DinB/YfiT-like putative metalloenzymes"/>
    <property type="match status" value="1"/>
</dbReference>
<sequence>MSGMDKDTVWRYIHAERRALAGHLATLDAEQWEHDSLCAGWTVRDVAAHVISTPQIGWREVLRMTPLMLKGYHRAIFEVTKELGKAPVDDILAQYERYDGSTHHVPTTTHVEPLIDALVHTQDVLRPLGIEHEMPAEAAAFAADRAWLLFAPVFGTGIPRRGLRLVATDTDWTRGRGDRVVEAPMQELLMFVTGRSAARVSVPQ</sequence>
<dbReference type="InterPro" id="IPR024344">
    <property type="entry name" value="MDMPI_metal-binding"/>
</dbReference>
<evidence type="ECO:0000313" key="3">
    <source>
        <dbReference type="Proteomes" id="UP000291189"/>
    </source>
</evidence>
<evidence type="ECO:0000313" key="2">
    <source>
        <dbReference type="EMBL" id="RYU13915.1"/>
    </source>
</evidence>